<dbReference type="PANTHER" id="PTHR47870">
    <property type="entry name" value="CYTOCHROME C-TYPE BIOGENESIS PROTEIN CCMH"/>
    <property type="match status" value="1"/>
</dbReference>
<dbReference type="GO" id="GO:0017004">
    <property type="term" value="P:cytochrome complex assembly"/>
    <property type="evidence" value="ECO:0007669"/>
    <property type="project" value="UniProtKB-KW"/>
</dbReference>
<dbReference type="GO" id="GO:0005886">
    <property type="term" value="C:plasma membrane"/>
    <property type="evidence" value="ECO:0007669"/>
    <property type="project" value="TreeGrafter"/>
</dbReference>
<organism evidence="9 10">
    <name type="scientific">Candidatus Lambdaproteobacteria bacterium RIFOXYD2_FULL_56_26</name>
    <dbReference type="NCBI Taxonomy" id="1817773"/>
    <lineage>
        <taxon>Bacteria</taxon>
        <taxon>Pseudomonadati</taxon>
        <taxon>Pseudomonadota</taxon>
        <taxon>Candidatus Lambdaproteobacteria</taxon>
    </lineage>
</organism>
<dbReference type="Gene3D" id="1.10.8.640">
    <property type="entry name" value="Cytochrome C biogenesis protein"/>
    <property type="match status" value="1"/>
</dbReference>
<keyword evidence="2 7" id="KW-0349">Heme</keyword>
<dbReference type="InterPro" id="IPR005616">
    <property type="entry name" value="CcmH/CycL/Ccl2/NrfF_N"/>
</dbReference>
<dbReference type="PANTHER" id="PTHR47870:SF1">
    <property type="entry name" value="CYTOCHROME C-TYPE BIOGENESIS PROTEIN CCMH"/>
    <property type="match status" value="1"/>
</dbReference>
<proteinExistence type="inferred from homology"/>
<feature type="chain" id="PRO_5011020522" description="Cytochrome c-type biogenesis protein" evidence="7">
    <location>
        <begin position="20"/>
        <end position="156"/>
    </location>
</feature>
<evidence type="ECO:0000256" key="4">
    <source>
        <dbReference type="ARBA" id="ARBA00022729"/>
    </source>
</evidence>
<gene>
    <name evidence="9" type="ORF">A2557_09425</name>
</gene>
<evidence type="ECO:0000313" key="10">
    <source>
        <dbReference type="Proteomes" id="UP000177583"/>
    </source>
</evidence>
<feature type="domain" description="CcmH/CycL/Ccl2/NrfF N-terminal" evidence="8">
    <location>
        <begin position="10"/>
        <end position="148"/>
    </location>
</feature>
<comment type="caution">
    <text evidence="9">The sequence shown here is derived from an EMBL/GenBank/DDBJ whole genome shotgun (WGS) entry which is preliminary data.</text>
</comment>
<reference evidence="9 10" key="1">
    <citation type="journal article" date="2016" name="Nat. Commun.">
        <title>Thousands of microbial genomes shed light on interconnected biogeochemical processes in an aquifer system.</title>
        <authorList>
            <person name="Anantharaman K."/>
            <person name="Brown C.T."/>
            <person name="Hug L.A."/>
            <person name="Sharon I."/>
            <person name="Castelle C.J."/>
            <person name="Probst A.J."/>
            <person name="Thomas B.C."/>
            <person name="Singh A."/>
            <person name="Wilkins M.J."/>
            <person name="Karaoz U."/>
            <person name="Brodie E.L."/>
            <person name="Williams K.H."/>
            <person name="Hubbard S.S."/>
            <person name="Banfield J.F."/>
        </authorList>
    </citation>
    <scope>NUCLEOTIDE SEQUENCE [LARGE SCALE GENOMIC DNA]</scope>
</reference>
<feature type="signal peptide" evidence="7">
    <location>
        <begin position="1"/>
        <end position="19"/>
    </location>
</feature>
<dbReference type="InterPro" id="IPR051263">
    <property type="entry name" value="C-type_cytochrome_biogenesis"/>
</dbReference>
<evidence type="ECO:0000259" key="8">
    <source>
        <dbReference type="Pfam" id="PF03918"/>
    </source>
</evidence>
<dbReference type="EMBL" id="MFNF01000046">
    <property type="protein sequence ID" value="OGH00406.1"/>
    <property type="molecule type" value="Genomic_DNA"/>
</dbReference>
<keyword evidence="7" id="KW-0472">Membrane</keyword>
<comment type="function">
    <text evidence="7">Possible subunit of a heme lyase.</text>
</comment>
<evidence type="ECO:0000256" key="2">
    <source>
        <dbReference type="ARBA" id="ARBA00022617"/>
    </source>
</evidence>
<evidence type="ECO:0000256" key="3">
    <source>
        <dbReference type="ARBA" id="ARBA00022723"/>
    </source>
</evidence>
<accession>A0A1F6GQH6</accession>
<keyword evidence="5" id="KW-0201">Cytochrome c-type biogenesis</keyword>
<dbReference type="GO" id="GO:0046872">
    <property type="term" value="F:metal ion binding"/>
    <property type="evidence" value="ECO:0007669"/>
    <property type="project" value="UniProtKB-KW"/>
</dbReference>
<feature type="transmembrane region" description="Helical" evidence="7">
    <location>
        <begin position="101"/>
        <end position="120"/>
    </location>
</feature>
<keyword evidence="7" id="KW-0812">Transmembrane</keyword>
<sequence length="156" mass="17411">MKKLILLFALLTLSSGLFAVGSPTQDEALENQVRMLADQLRCPTCQSMSVKDSEAGLSNNMKAMIREMLLQGKSESEIMDFFVARYGEWILREPPKSGFNLLLWFLPGGILVFAFAWVILRAKSKAKASVHAYTEVALSPEEQAEIDEDLKKISNP</sequence>
<evidence type="ECO:0000256" key="6">
    <source>
        <dbReference type="ARBA" id="ARBA00023004"/>
    </source>
</evidence>
<keyword evidence="3 7" id="KW-0479">Metal-binding</keyword>
<dbReference type="InterPro" id="IPR038297">
    <property type="entry name" value="CcmH/CycL/NrfF/Ccl2_sf"/>
</dbReference>
<evidence type="ECO:0000313" key="9">
    <source>
        <dbReference type="EMBL" id="OGH00406.1"/>
    </source>
</evidence>
<dbReference type="Proteomes" id="UP000177583">
    <property type="component" value="Unassembled WGS sequence"/>
</dbReference>
<name>A0A1F6GQH6_9PROT</name>
<keyword evidence="6 7" id="KW-0408">Iron</keyword>
<comment type="similarity">
    <text evidence="1 7">Belongs to the CcmH/CycL/Ccl2/NrfF family.</text>
</comment>
<keyword evidence="4 7" id="KW-0732">Signal</keyword>
<dbReference type="Pfam" id="PF03918">
    <property type="entry name" value="CcmH"/>
    <property type="match status" value="1"/>
</dbReference>
<evidence type="ECO:0000256" key="7">
    <source>
        <dbReference type="RuleBase" id="RU364112"/>
    </source>
</evidence>
<dbReference type="CDD" id="cd16378">
    <property type="entry name" value="CcmH_N"/>
    <property type="match status" value="1"/>
</dbReference>
<protein>
    <recommendedName>
        <fullName evidence="7">Cytochrome c-type biogenesis protein</fullName>
    </recommendedName>
</protein>
<dbReference type="AlphaFoldDB" id="A0A1F6GQH6"/>
<evidence type="ECO:0000256" key="5">
    <source>
        <dbReference type="ARBA" id="ARBA00022748"/>
    </source>
</evidence>
<keyword evidence="7" id="KW-1133">Transmembrane helix</keyword>
<evidence type="ECO:0000256" key="1">
    <source>
        <dbReference type="ARBA" id="ARBA00010342"/>
    </source>
</evidence>